<keyword evidence="2" id="KW-0378">Hydrolase</keyword>
<reference evidence="2 3" key="1">
    <citation type="submission" date="2019-07" db="EMBL/GenBank/DDBJ databases">
        <title>New species of Amycolatopsis and Streptomyces.</title>
        <authorList>
            <person name="Duangmal K."/>
            <person name="Teo W.F.A."/>
            <person name="Lipun K."/>
        </authorList>
    </citation>
    <scope>NUCLEOTIDE SEQUENCE [LARGE SCALE GENOMIC DNA]</scope>
    <source>
        <strain evidence="2 3">NBRC 106415</strain>
    </source>
</reference>
<gene>
    <name evidence="2" type="ORF">FNH08_01340</name>
</gene>
<dbReference type="InterPro" id="IPR011059">
    <property type="entry name" value="Metal-dep_hydrolase_composite"/>
</dbReference>
<dbReference type="AlphaFoldDB" id="A0A5N8X8X7"/>
<dbReference type="RefSeq" id="WP_152769364.1">
    <property type="nucleotide sequence ID" value="NZ_VJZC01000004.1"/>
</dbReference>
<dbReference type="InterPro" id="IPR032466">
    <property type="entry name" value="Metal_Hydrolase"/>
</dbReference>
<proteinExistence type="predicted"/>
<organism evidence="2 3">
    <name type="scientific">Streptomyces spongiae</name>
    <dbReference type="NCBI Taxonomy" id="565072"/>
    <lineage>
        <taxon>Bacteria</taxon>
        <taxon>Bacillati</taxon>
        <taxon>Actinomycetota</taxon>
        <taxon>Actinomycetes</taxon>
        <taxon>Kitasatosporales</taxon>
        <taxon>Streptomycetaceae</taxon>
        <taxon>Streptomyces</taxon>
    </lineage>
</organism>
<evidence type="ECO:0000313" key="2">
    <source>
        <dbReference type="EMBL" id="MPY55882.1"/>
    </source>
</evidence>
<dbReference type="OrthoDB" id="3173428at2"/>
<dbReference type="InterPro" id="IPR013108">
    <property type="entry name" value="Amidohydro_3"/>
</dbReference>
<dbReference type="Pfam" id="PF07969">
    <property type="entry name" value="Amidohydro_3"/>
    <property type="match status" value="1"/>
</dbReference>
<name>A0A5N8X8X7_9ACTN</name>
<evidence type="ECO:0000259" key="1">
    <source>
        <dbReference type="Pfam" id="PF07969"/>
    </source>
</evidence>
<feature type="domain" description="Amidohydrolase 3" evidence="1">
    <location>
        <begin position="65"/>
        <end position="543"/>
    </location>
</feature>
<dbReference type="PANTHER" id="PTHR22642:SF21">
    <property type="entry name" value="PERIPLASMIC PROTEIN"/>
    <property type="match status" value="1"/>
</dbReference>
<accession>A0A5N8X8X7</accession>
<dbReference type="InterPro" id="IPR033932">
    <property type="entry name" value="YtcJ-like"/>
</dbReference>
<dbReference type="CDD" id="cd01300">
    <property type="entry name" value="YtcJ_like"/>
    <property type="match status" value="1"/>
</dbReference>
<dbReference type="SUPFAM" id="SSF51338">
    <property type="entry name" value="Composite domain of metallo-dependent hydrolases"/>
    <property type="match status" value="1"/>
</dbReference>
<dbReference type="Gene3D" id="3.20.20.140">
    <property type="entry name" value="Metal-dependent hydrolases"/>
    <property type="match status" value="1"/>
</dbReference>
<protein>
    <submittedName>
        <fullName evidence="2">Amidohydrolase</fullName>
    </submittedName>
</protein>
<keyword evidence="3" id="KW-1185">Reference proteome</keyword>
<dbReference type="Gene3D" id="3.10.310.70">
    <property type="match status" value="1"/>
</dbReference>
<dbReference type="Proteomes" id="UP000400924">
    <property type="component" value="Unassembled WGS sequence"/>
</dbReference>
<dbReference type="EMBL" id="VJZC01000004">
    <property type="protein sequence ID" value="MPY55882.1"/>
    <property type="molecule type" value="Genomic_DNA"/>
</dbReference>
<dbReference type="PANTHER" id="PTHR22642">
    <property type="entry name" value="IMIDAZOLONEPROPIONASE"/>
    <property type="match status" value="1"/>
</dbReference>
<dbReference type="SUPFAM" id="SSF51556">
    <property type="entry name" value="Metallo-dependent hydrolases"/>
    <property type="match status" value="1"/>
</dbReference>
<evidence type="ECO:0000313" key="3">
    <source>
        <dbReference type="Proteomes" id="UP000400924"/>
    </source>
</evidence>
<dbReference type="GO" id="GO:0016810">
    <property type="term" value="F:hydrolase activity, acting on carbon-nitrogen (but not peptide) bonds"/>
    <property type="evidence" value="ECO:0007669"/>
    <property type="project" value="InterPro"/>
</dbReference>
<comment type="caution">
    <text evidence="2">The sequence shown here is derived from an EMBL/GenBank/DDBJ whole genome shotgun (WGS) entry which is preliminary data.</text>
</comment>
<dbReference type="Gene3D" id="2.30.40.10">
    <property type="entry name" value="Urease, subunit C, domain 1"/>
    <property type="match status" value="1"/>
</dbReference>
<sequence>MEHSQPASSPPDTVYVNGRIWPGLPVHGDTAGEVREHEALAVARGRVVAVGSVPGLLALAGPATQIVDLDHRRVIPGLVDGHMHAVRAGSTWSSELHWSGMPALGHALESIRAAARGSAAGAWIRAIGGWHPCQFDENRPPTQVELDAVAPDHPVYVQGLYDVGILNSRAARTVGLAEWTDLPGDAVERDPATGRATGVIRGLAAFTRCMAAIPHPSHAEQLSSTRAMFADLNAVGLTGVVDPGGFGMSPERYEPLFDLWRAGELTTRMRLYVSAVDAGQELDQLDGWLRHTQSRFGDDLLRILGVGEIIHYGCHDFEGLTPFELGDQSYKELLAITRRVVERGWPMHIHAVLDSTIDRILDAWETVHRETPLDALRFSLAHADTISRRNIRRLKALGAGVVVDDHQVFKGASSERGWGPGSMETVPPLGDLLEADLPLGAGTDATRASSYSPWLSLWWLVEGRSLDGSVQRAPRHRLSREQALHLYTRGSTWFSFEEPDRGHLHPGARADFAVLSDDYFSVAAQVIPSITSELTVVGGRVVHRSAAFAA</sequence>